<dbReference type="EMBL" id="PXYG01000009">
    <property type="protein sequence ID" value="PSJ42622.1"/>
    <property type="molecule type" value="Genomic_DNA"/>
</dbReference>
<dbReference type="GO" id="GO:0005886">
    <property type="term" value="C:plasma membrane"/>
    <property type="evidence" value="ECO:0007669"/>
    <property type="project" value="UniProtKB-SubCell"/>
</dbReference>
<feature type="transmembrane region" description="Helical" evidence="9">
    <location>
        <begin position="12"/>
        <end position="33"/>
    </location>
</feature>
<proteinExistence type="inferred from homology"/>
<feature type="transmembrane region" description="Helical" evidence="9">
    <location>
        <begin position="155"/>
        <end position="173"/>
    </location>
</feature>
<dbReference type="Proteomes" id="UP000240243">
    <property type="component" value="Unassembled WGS sequence"/>
</dbReference>
<feature type="transmembrane region" description="Helical" evidence="9">
    <location>
        <begin position="230"/>
        <end position="254"/>
    </location>
</feature>
<comment type="function">
    <text evidence="9">Component of the transport system for branched-chain amino acids.</text>
</comment>
<keyword evidence="3 9" id="KW-0813">Transport</keyword>
<feature type="transmembrane region" description="Helical" evidence="9">
    <location>
        <begin position="285"/>
        <end position="311"/>
    </location>
</feature>
<protein>
    <recommendedName>
        <fullName evidence="9">Branched-chain amino acid transport system carrier protein</fullName>
    </recommendedName>
</protein>
<dbReference type="NCBIfam" id="TIGR00796">
    <property type="entry name" value="livcs"/>
    <property type="match status" value="1"/>
</dbReference>
<dbReference type="PANTHER" id="PTHR30588">
    <property type="entry name" value="BRANCHED-CHAIN AMINO ACID TRANSPORT SYSTEM 2 CARRIER PROTEIN"/>
    <property type="match status" value="1"/>
</dbReference>
<dbReference type="GO" id="GO:0015190">
    <property type="term" value="F:L-leucine transmembrane transporter activity"/>
    <property type="evidence" value="ECO:0007669"/>
    <property type="project" value="TreeGrafter"/>
</dbReference>
<feature type="transmembrane region" description="Helical" evidence="9">
    <location>
        <begin position="45"/>
        <end position="69"/>
    </location>
</feature>
<feature type="transmembrane region" description="Helical" evidence="9">
    <location>
        <begin position="405"/>
        <end position="429"/>
    </location>
</feature>
<dbReference type="InterPro" id="IPR004685">
    <property type="entry name" value="Brnchd-chn_aa_trnsp_Livcs"/>
</dbReference>
<evidence type="ECO:0000256" key="5">
    <source>
        <dbReference type="ARBA" id="ARBA00022692"/>
    </source>
</evidence>
<evidence type="ECO:0000256" key="3">
    <source>
        <dbReference type="ARBA" id="ARBA00022448"/>
    </source>
</evidence>
<name>A0A2P7QXC4_9GAMM</name>
<feature type="transmembrane region" description="Helical" evidence="9">
    <location>
        <begin position="323"/>
        <end position="343"/>
    </location>
</feature>
<evidence type="ECO:0000256" key="6">
    <source>
        <dbReference type="ARBA" id="ARBA00022970"/>
    </source>
</evidence>
<reference evidence="10 11" key="1">
    <citation type="submission" date="2018-03" db="EMBL/GenBank/DDBJ databases">
        <title>The draft genome of Zobellella sp. 59N8.</title>
        <authorList>
            <person name="Liu L."/>
            <person name="Li L."/>
            <person name="Zhang X."/>
            <person name="Liang L."/>
            <person name="Wang T."/>
        </authorList>
    </citation>
    <scope>NUCLEOTIDE SEQUENCE [LARGE SCALE GENOMIC DNA]</scope>
    <source>
        <strain evidence="10 11">59N8</strain>
    </source>
</reference>
<comment type="caution">
    <text evidence="10">The sequence shown here is derived from an EMBL/GenBank/DDBJ whole genome shotgun (WGS) entry which is preliminary data.</text>
</comment>
<dbReference type="Pfam" id="PF05525">
    <property type="entry name" value="Branch_AA_trans"/>
    <property type="match status" value="1"/>
</dbReference>
<sequence length="438" mass="45849">MRFVVNRSLSTFDVMGLGFMTFAFFLGAGNIIFPPLAGFLAGENLNSAMFGFLLTAVGLPLAGLVAAALAGGGLPTMGRYLPPVVVTVMGCAIFIIIGPAFAAPRTGLVAFEMGVKPFLDNPGQAALTLYTIVFFGVALLLSLSQGRLLEAVGKLLTPILLLLLIILAVAVFVNPQGTQPEVAEAYLHQPFVKGFIEGYNTMDTFASLLFAILILDVLRKKGVIEPRAQSRYLMMAALIAAAGLGFVYTSLFILGGTSLGVVESASNGGEIISAYVLALFGTPGLWILAGIVTLACLTTAVGLVSSCADYFHNLTGKGSYRRWVVMIALACMLVANVGLSTLIAVSIPILVALYPVAIALVLATYLRPLMKSPVFAFRLIIAVSLAFGLLDGMQAAGLNMVLFDFLPLFGVGMAWVLPTAVAAVIGLVAGKAREEALA</sequence>
<dbReference type="GO" id="GO:0015188">
    <property type="term" value="F:L-isoleucine transmembrane transporter activity"/>
    <property type="evidence" value="ECO:0007669"/>
    <property type="project" value="TreeGrafter"/>
</dbReference>
<keyword evidence="5 9" id="KW-0812">Transmembrane</keyword>
<gene>
    <name evidence="10" type="primary">brnQ</name>
    <name evidence="10" type="ORF">C7H85_16695</name>
</gene>
<feature type="transmembrane region" description="Helical" evidence="9">
    <location>
        <begin position="349"/>
        <end position="366"/>
    </location>
</feature>
<evidence type="ECO:0000256" key="7">
    <source>
        <dbReference type="ARBA" id="ARBA00022989"/>
    </source>
</evidence>
<dbReference type="RefSeq" id="WP_106730840.1">
    <property type="nucleotide sequence ID" value="NZ_PXYG01000009.1"/>
</dbReference>
<feature type="transmembrane region" description="Helical" evidence="9">
    <location>
        <begin position="123"/>
        <end position="143"/>
    </location>
</feature>
<evidence type="ECO:0000256" key="9">
    <source>
        <dbReference type="RuleBase" id="RU362122"/>
    </source>
</evidence>
<feature type="transmembrane region" description="Helical" evidence="9">
    <location>
        <begin position="199"/>
        <end position="218"/>
    </location>
</feature>
<evidence type="ECO:0000313" key="11">
    <source>
        <dbReference type="Proteomes" id="UP000240243"/>
    </source>
</evidence>
<keyword evidence="4" id="KW-1003">Cell membrane</keyword>
<keyword evidence="6 9" id="KW-0029">Amino-acid transport</keyword>
<dbReference type="AlphaFoldDB" id="A0A2P7QXC4"/>
<keyword evidence="8 9" id="KW-0472">Membrane</keyword>
<feature type="transmembrane region" description="Helical" evidence="9">
    <location>
        <begin position="81"/>
        <end position="103"/>
    </location>
</feature>
<feature type="transmembrane region" description="Helical" evidence="9">
    <location>
        <begin position="375"/>
        <end position="393"/>
    </location>
</feature>
<evidence type="ECO:0000256" key="1">
    <source>
        <dbReference type="ARBA" id="ARBA00004651"/>
    </source>
</evidence>
<evidence type="ECO:0000256" key="2">
    <source>
        <dbReference type="ARBA" id="ARBA00008540"/>
    </source>
</evidence>
<dbReference type="PANTHER" id="PTHR30588:SF0">
    <property type="entry name" value="BRANCHED-CHAIN AMINO ACID PERMEASE BRNQ"/>
    <property type="match status" value="1"/>
</dbReference>
<organism evidence="10 11">
    <name type="scientific">Zobellella endophytica</name>
    <dbReference type="NCBI Taxonomy" id="2116700"/>
    <lineage>
        <taxon>Bacteria</taxon>
        <taxon>Pseudomonadati</taxon>
        <taxon>Pseudomonadota</taxon>
        <taxon>Gammaproteobacteria</taxon>
        <taxon>Aeromonadales</taxon>
        <taxon>Aeromonadaceae</taxon>
        <taxon>Zobellella</taxon>
    </lineage>
</organism>
<keyword evidence="11" id="KW-1185">Reference proteome</keyword>
<dbReference type="OrthoDB" id="9783920at2"/>
<dbReference type="GO" id="GO:0015818">
    <property type="term" value="P:isoleucine transport"/>
    <property type="evidence" value="ECO:0007669"/>
    <property type="project" value="TreeGrafter"/>
</dbReference>
<accession>A0A2P7QXC4</accession>
<evidence type="ECO:0000313" key="10">
    <source>
        <dbReference type="EMBL" id="PSJ42622.1"/>
    </source>
</evidence>
<dbReference type="GO" id="GO:0005304">
    <property type="term" value="F:L-valine transmembrane transporter activity"/>
    <property type="evidence" value="ECO:0007669"/>
    <property type="project" value="TreeGrafter"/>
</dbReference>
<comment type="similarity">
    <text evidence="2 9">Belongs to the branched chain amino acid transporter family.</text>
</comment>
<evidence type="ECO:0000256" key="8">
    <source>
        <dbReference type="ARBA" id="ARBA00023136"/>
    </source>
</evidence>
<comment type="subcellular location">
    <subcellularLocation>
        <location evidence="9">Cell inner membrane</location>
        <topology evidence="9">Multi-pass membrane protein</topology>
    </subcellularLocation>
    <subcellularLocation>
        <location evidence="1">Cell membrane</location>
        <topology evidence="1">Multi-pass membrane protein</topology>
    </subcellularLocation>
</comment>
<dbReference type="GO" id="GO:0015820">
    <property type="term" value="P:L-leucine transport"/>
    <property type="evidence" value="ECO:0007669"/>
    <property type="project" value="TreeGrafter"/>
</dbReference>
<evidence type="ECO:0000256" key="4">
    <source>
        <dbReference type="ARBA" id="ARBA00022475"/>
    </source>
</evidence>
<keyword evidence="7 9" id="KW-1133">Transmembrane helix</keyword>